<dbReference type="AlphaFoldDB" id="A0AAW0YH42"/>
<dbReference type="RefSeq" id="XP_066800767.1">
    <property type="nucleotide sequence ID" value="XM_066948994.1"/>
</dbReference>
<dbReference type="Pfam" id="PF19016">
    <property type="entry name" value="DUF5745"/>
    <property type="match status" value="1"/>
</dbReference>
<evidence type="ECO:0000256" key="1">
    <source>
        <dbReference type="SAM" id="MobiDB-lite"/>
    </source>
</evidence>
<name>A0AAW0YH42_9TREE</name>
<proteinExistence type="predicted"/>
<reference evidence="3 4" key="1">
    <citation type="journal article" date="2024" name="bioRxiv">
        <title>Comparative genomics of Cryptococcus and Kwoniella reveals pathogenesis evolution and contrasting karyotype dynamics via intercentromeric recombination or chromosome fusion.</title>
        <authorList>
            <person name="Coelho M.A."/>
            <person name="David-Palma M."/>
            <person name="Shea T."/>
            <person name="Bowers K."/>
            <person name="McGinley-Smith S."/>
            <person name="Mohammad A.W."/>
            <person name="Gnirke A."/>
            <person name="Yurkov A.M."/>
            <person name="Nowrousian M."/>
            <person name="Sun S."/>
            <person name="Cuomo C.A."/>
            <person name="Heitman J."/>
        </authorList>
    </citation>
    <scope>NUCLEOTIDE SEQUENCE [LARGE SCALE GENOMIC DNA]</scope>
    <source>
        <strain evidence="3 4">CBS 13917</strain>
    </source>
</reference>
<keyword evidence="4" id="KW-1185">Reference proteome</keyword>
<feature type="region of interest" description="Disordered" evidence="1">
    <location>
        <begin position="251"/>
        <end position="274"/>
    </location>
</feature>
<protein>
    <recommendedName>
        <fullName evidence="2">DUF5745 domain-containing protein</fullName>
    </recommendedName>
</protein>
<dbReference type="KEGG" id="kne:92183163"/>
<dbReference type="Proteomes" id="UP001388673">
    <property type="component" value="Unassembled WGS sequence"/>
</dbReference>
<sequence length="292" mass="31897">MPTPPLPLLHQLLSALRIPVLPPSLSATPPSLLLIILEAILGARLPLPHPIRLCQTRQDELAVTKCILGVLADDILGMDLSIIDPARVVKGKEQEMAVIVMALVVVAKRKGIHISFPTAETDEEEDDAEEAQITGQINWLRGVDDDLSSDLPPPITPDVSYCPGPPSSPIPRETPSTDVFGARQPFFTRWKSSSDIQDHYDDCSLDTRPVTNLAASPDPQSSPIYNLTASSNGFDPYVTPLHCVEREERQVLANSKRRSPAQMHSHPSLDSATSNKTVLQLMLEEFGLDLVS</sequence>
<evidence type="ECO:0000313" key="4">
    <source>
        <dbReference type="Proteomes" id="UP001388673"/>
    </source>
</evidence>
<accession>A0AAW0YH42</accession>
<dbReference type="GeneID" id="92183163"/>
<dbReference type="InterPro" id="IPR044039">
    <property type="entry name" value="DUF5745"/>
</dbReference>
<gene>
    <name evidence="3" type="ORF">IAR55_005905</name>
</gene>
<feature type="domain" description="DUF5745" evidence="2">
    <location>
        <begin position="50"/>
        <end position="94"/>
    </location>
</feature>
<dbReference type="EMBL" id="JBCAWK010000011">
    <property type="protein sequence ID" value="KAK8846817.1"/>
    <property type="molecule type" value="Genomic_DNA"/>
</dbReference>
<evidence type="ECO:0000313" key="3">
    <source>
        <dbReference type="EMBL" id="KAK8846817.1"/>
    </source>
</evidence>
<organism evidence="3 4">
    <name type="scientific">Kwoniella newhampshirensis</name>
    <dbReference type="NCBI Taxonomy" id="1651941"/>
    <lineage>
        <taxon>Eukaryota</taxon>
        <taxon>Fungi</taxon>
        <taxon>Dikarya</taxon>
        <taxon>Basidiomycota</taxon>
        <taxon>Agaricomycotina</taxon>
        <taxon>Tremellomycetes</taxon>
        <taxon>Tremellales</taxon>
        <taxon>Cryptococcaceae</taxon>
        <taxon>Kwoniella</taxon>
    </lineage>
</organism>
<comment type="caution">
    <text evidence="3">The sequence shown here is derived from an EMBL/GenBank/DDBJ whole genome shotgun (WGS) entry which is preliminary data.</text>
</comment>
<evidence type="ECO:0000259" key="2">
    <source>
        <dbReference type="Pfam" id="PF19016"/>
    </source>
</evidence>